<keyword evidence="1" id="KW-0812">Transmembrane</keyword>
<evidence type="ECO:0000313" key="2">
    <source>
        <dbReference type="EMBL" id="MCC9070508.1"/>
    </source>
</evidence>
<keyword evidence="1" id="KW-0472">Membrane</keyword>
<evidence type="ECO:0000256" key="1">
    <source>
        <dbReference type="SAM" id="Phobius"/>
    </source>
</evidence>
<protein>
    <submittedName>
        <fullName evidence="2">Uncharacterized protein</fullName>
    </submittedName>
</protein>
<reference evidence="2" key="1">
    <citation type="submission" date="2021-11" db="EMBL/GenBank/DDBJ databases">
        <title>Description of novel Flavobacterium species.</title>
        <authorList>
            <person name="Saticioglu I.B."/>
            <person name="Ay H."/>
            <person name="Altun S."/>
            <person name="Duman M."/>
        </authorList>
    </citation>
    <scope>NUCLEOTIDE SEQUENCE</scope>
    <source>
        <strain evidence="2">F-65</strain>
    </source>
</reference>
<comment type="caution">
    <text evidence="2">The sequence shown here is derived from an EMBL/GenBank/DDBJ whole genome shotgun (WGS) entry which is preliminary data.</text>
</comment>
<feature type="transmembrane region" description="Helical" evidence="1">
    <location>
        <begin position="94"/>
        <end position="111"/>
    </location>
</feature>
<feature type="transmembrane region" description="Helical" evidence="1">
    <location>
        <begin position="56"/>
        <end position="74"/>
    </location>
</feature>
<sequence length="203" mass="24339">MKKRRIQKATENRDFINKEKKLEEIHYRIIIVLAIIAVGYHFLIQPKTIGHDLRNTIFVFLIPTIFGMIILGIYRRQFLIDNFLNNKGFGERTFMIFFFLLQGIIFSYLSFGQLAQIGWDAINYREAQRNPQEIIVCDVERFWSKRNSKIDFKLNDRPENFKVEYSVIKQYEDENSNNYKLEIKVHKGIWNHYLVDGYTISKK</sequence>
<proteinExistence type="predicted"/>
<dbReference type="Proteomes" id="UP001430919">
    <property type="component" value="Unassembled WGS sequence"/>
</dbReference>
<keyword evidence="1" id="KW-1133">Transmembrane helix</keyword>
<evidence type="ECO:0000313" key="3">
    <source>
        <dbReference type="Proteomes" id="UP001430919"/>
    </source>
</evidence>
<gene>
    <name evidence="2" type="ORF">LNQ49_02700</name>
</gene>
<organism evidence="2 3">
    <name type="scientific">Flavobacterium pisciphilum</name>
    <dbReference type="NCBI Taxonomy" id="2893755"/>
    <lineage>
        <taxon>Bacteria</taxon>
        <taxon>Pseudomonadati</taxon>
        <taxon>Bacteroidota</taxon>
        <taxon>Flavobacteriia</taxon>
        <taxon>Flavobacteriales</taxon>
        <taxon>Flavobacteriaceae</taxon>
        <taxon>Flavobacterium</taxon>
    </lineage>
</organism>
<accession>A0ABS8MP16</accession>
<name>A0ABS8MP16_9FLAO</name>
<feature type="transmembrane region" description="Helical" evidence="1">
    <location>
        <begin position="25"/>
        <end position="44"/>
    </location>
</feature>
<keyword evidence="3" id="KW-1185">Reference proteome</keyword>
<dbReference type="RefSeq" id="WP_229987240.1">
    <property type="nucleotide sequence ID" value="NZ_JAJJMO010000001.1"/>
</dbReference>
<dbReference type="EMBL" id="JAJJMO010000001">
    <property type="protein sequence ID" value="MCC9070508.1"/>
    <property type="molecule type" value="Genomic_DNA"/>
</dbReference>